<dbReference type="EMBL" id="FUZA01000002">
    <property type="protein sequence ID" value="SKB77967.1"/>
    <property type="molecule type" value="Genomic_DNA"/>
</dbReference>
<keyword evidence="2" id="KW-1185">Reference proteome</keyword>
<dbReference type="STRING" id="651661.SAMN05660293_02106"/>
<sequence>MIEENLLRRALSSQKSYGVMARETCRDYIMINQRIDRSDFWFNYHLETTGHENLLFMDAYNVHPFFVM</sequence>
<organism evidence="1 2">
    <name type="scientific">Dyadobacter psychrophilus</name>
    <dbReference type="NCBI Taxonomy" id="651661"/>
    <lineage>
        <taxon>Bacteria</taxon>
        <taxon>Pseudomonadati</taxon>
        <taxon>Bacteroidota</taxon>
        <taxon>Cytophagia</taxon>
        <taxon>Cytophagales</taxon>
        <taxon>Spirosomataceae</taxon>
        <taxon>Dyadobacter</taxon>
    </lineage>
</organism>
<evidence type="ECO:0000313" key="2">
    <source>
        <dbReference type="Proteomes" id="UP000190897"/>
    </source>
</evidence>
<reference evidence="2" key="1">
    <citation type="submission" date="2017-02" db="EMBL/GenBank/DDBJ databases">
        <authorList>
            <person name="Varghese N."/>
            <person name="Submissions S."/>
        </authorList>
    </citation>
    <scope>NUCLEOTIDE SEQUENCE [LARGE SCALE GENOMIC DNA]</scope>
    <source>
        <strain evidence="2">DSM 22270</strain>
    </source>
</reference>
<name>A0A1T5E1S4_9BACT</name>
<dbReference type="AlphaFoldDB" id="A0A1T5E1S4"/>
<accession>A0A1T5E1S4</accession>
<protein>
    <submittedName>
        <fullName evidence="1">Uncharacterized protein</fullName>
    </submittedName>
</protein>
<evidence type="ECO:0000313" key="1">
    <source>
        <dbReference type="EMBL" id="SKB77967.1"/>
    </source>
</evidence>
<dbReference type="Proteomes" id="UP000190897">
    <property type="component" value="Unassembled WGS sequence"/>
</dbReference>
<gene>
    <name evidence="1" type="ORF">SAMN05660293_02106</name>
</gene>
<proteinExistence type="predicted"/>